<dbReference type="InterPro" id="IPR022463">
    <property type="entry name" value="1-PFruKinase"/>
</dbReference>
<keyword evidence="15" id="KW-1185">Reference proteome</keyword>
<evidence type="ECO:0000256" key="4">
    <source>
        <dbReference type="ARBA" id="ARBA00022679"/>
    </source>
</evidence>
<evidence type="ECO:0000313" key="14">
    <source>
        <dbReference type="EMBL" id="GAA4699612.1"/>
    </source>
</evidence>
<evidence type="ECO:0000256" key="9">
    <source>
        <dbReference type="ARBA" id="ARBA00047745"/>
    </source>
</evidence>
<comment type="function">
    <text evidence="12">Catalyzes the ATP-dependent phosphorylation of fructose-l-phosphate to fructose-l,6-bisphosphate.</text>
</comment>
<evidence type="ECO:0000256" key="6">
    <source>
        <dbReference type="ARBA" id="ARBA00022777"/>
    </source>
</evidence>
<dbReference type="Pfam" id="PF00294">
    <property type="entry name" value="PfkB"/>
    <property type="match status" value="1"/>
</dbReference>
<evidence type="ECO:0000256" key="12">
    <source>
        <dbReference type="RuleBase" id="RU369061"/>
    </source>
</evidence>
<evidence type="ECO:0000256" key="5">
    <source>
        <dbReference type="ARBA" id="ARBA00022741"/>
    </source>
</evidence>
<dbReference type="Proteomes" id="UP001500325">
    <property type="component" value="Unassembled WGS sequence"/>
</dbReference>
<dbReference type="RefSeq" id="WP_345382458.1">
    <property type="nucleotide sequence ID" value="NZ_BAABIC010000015.1"/>
</dbReference>
<evidence type="ECO:0000256" key="7">
    <source>
        <dbReference type="ARBA" id="ARBA00022840"/>
    </source>
</evidence>
<sequence>MIVTVTPNPSLDRTVELAGLVRGEVHRALSVRLDPGGKGVNVARALTRAGVDALAVLPSGRAPGGRLNGLLDALAVPALTVPIHGATRSNITLVEPDGTTTKINESGPVLTPEEVEEVTEQAVARARGADWLVTCGSLPEGMPLDFHATLVRRSGTRTAVDTSGAPLAAAVAARPDLVKPNHEELAELVGRPLVSLGDVLAAARELRAAGVGAVLVSLGAGGALLVEESGEYHAATPPVTVRSTVGAGDATLAGFLAAGGVGPDALARAVAYGAAACRLPGSEMPGPHELPLADVRVGIPHADLVLTGDAA</sequence>
<dbReference type="Gene3D" id="3.40.1190.20">
    <property type="match status" value="1"/>
</dbReference>
<dbReference type="InterPro" id="IPR011611">
    <property type="entry name" value="PfkB_dom"/>
</dbReference>
<dbReference type="InterPro" id="IPR029056">
    <property type="entry name" value="Ribokinase-like"/>
</dbReference>
<dbReference type="PRINTS" id="PR00990">
    <property type="entry name" value="RIBOKINASE"/>
</dbReference>
<evidence type="ECO:0000256" key="3">
    <source>
        <dbReference type="ARBA" id="ARBA00013596"/>
    </source>
</evidence>
<keyword evidence="5 12" id="KW-0547">Nucleotide-binding</keyword>
<evidence type="ECO:0000259" key="13">
    <source>
        <dbReference type="Pfam" id="PF00294"/>
    </source>
</evidence>
<evidence type="ECO:0000256" key="1">
    <source>
        <dbReference type="ARBA" id="ARBA00010688"/>
    </source>
</evidence>
<dbReference type="SUPFAM" id="SSF53613">
    <property type="entry name" value="Ribokinase-like"/>
    <property type="match status" value="1"/>
</dbReference>
<dbReference type="InterPro" id="IPR002139">
    <property type="entry name" value="Ribo/fructo_kinase"/>
</dbReference>
<keyword evidence="7 12" id="KW-0067">ATP-binding</keyword>
<protein>
    <recommendedName>
        <fullName evidence="3 12">1-phosphofructokinase</fullName>
        <shortName evidence="12">Fru1PK</shortName>
        <ecNumber evidence="2 12">2.7.1.56</ecNumber>
    </recommendedName>
    <alternativeName>
        <fullName evidence="8 12">Fructose 1-phosphate kinase</fullName>
    </alternativeName>
</protein>
<dbReference type="PIRSF" id="PIRSF000535">
    <property type="entry name" value="1PFK/6PFK/LacC"/>
    <property type="match status" value="1"/>
</dbReference>
<comment type="caution">
    <text evidence="14">The sequence shown here is derived from an EMBL/GenBank/DDBJ whole genome shotgun (WGS) entry which is preliminary data.</text>
</comment>
<comment type="catalytic activity">
    <reaction evidence="9 12">
        <text>beta-D-fructose 1-phosphate + ATP = beta-D-fructose 1,6-bisphosphate + ADP + H(+)</text>
        <dbReference type="Rhea" id="RHEA:14213"/>
        <dbReference type="ChEBI" id="CHEBI:15378"/>
        <dbReference type="ChEBI" id="CHEBI:30616"/>
        <dbReference type="ChEBI" id="CHEBI:32966"/>
        <dbReference type="ChEBI" id="CHEBI:138881"/>
        <dbReference type="ChEBI" id="CHEBI:456216"/>
        <dbReference type="EC" id="2.7.1.56"/>
    </reaction>
</comment>
<comment type="similarity">
    <text evidence="1 11">Belongs to the carbohydrate kinase PfkB family.</text>
</comment>
<proteinExistence type="inferred from homology"/>
<evidence type="ECO:0000313" key="15">
    <source>
        <dbReference type="Proteomes" id="UP001500325"/>
    </source>
</evidence>
<dbReference type="EMBL" id="BAABIC010000015">
    <property type="protein sequence ID" value="GAA4699612.1"/>
    <property type="molecule type" value="Genomic_DNA"/>
</dbReference>
<dbReference type="PROSITE" id="PS00584">
    <property type="entry name" value="PFKB_KINASES_2"/>
    <property type="match status" value="1"/>
</dbReference>
<evidence type="ECO:0000256" key="10">
    <source>
        <dbReference type="PIRNR" id="PIRNR000535"/>
    </source>
</evidence>
<dbReference type="CDD" id="cd01164">
    <property type="entry name" value="FruK_PfkB_like"/>
    <property type="match status" value="1"/>
</dbReference>
<dbReference type="InterPro" id="IPR017583">
    <property type="entry name" value="Tagatose/fructose_Pkinase"/>
</dbReference>
<keyword evidence="6 11" id="KW-0418">Kinase</keyword>
<dbReference type="EC" id="2.7.1.56" evidence="2 12"/>
<dbReference type="InterPro" id="IPR002173">
    <property type="entry name" value="Carboh/pur_kinase_PfkB_CS"/>
</dbReference>
<organism evidence="14 15">
    <name type="scientific">Pseudonocardia yuanmonensis</name>
    <dbReference type="NCBI Taxonomy" id="1095914"/>
    <lineage>
        <taxon>Bacteria</taxon>
        <taxon>Bacillati</taxon>
        <taxon>Actinomycetota</taxon>
        <taxon>Actinomycetes</taxon>
        <taxon>Pseudonocardiales</taxon>
        <taxon>Pseudonocardiaceae</taxon>
        <taxon>Pseudonocardia</taxon>
    </lineage>
</organism>
<accession>A0ABP8X4C6</accession>
<dbReference type="PANTHER" id="PTHR46566:SF5">
    <property type="entry name" value="1-PHOSPHOFRUCTOKINASE"/>
    <property type="match status" value="1"/>
</dbReference>
<evidence type="ECO:0000256" key="8">
    <source>
        <dbReference type="ARBA" id="ARBA00032802"/>
    </source>
</evidence>
<reference evidence="15" key="1">
    <citation type="journal article" date="2019" name="Int. J. Syst. Evol. Microbiol.">
        <title>The Global Catalogue of Microorganisms (GCM) 10K type strain sequencing project: providing services to taxonomists for standard genome sequencing and annotation.</title>
        <authorList>
            <consortium name="The Broad Institute Genomics Platform"/>
            <consortium name="The Broad Institute Genome Sequencing Center for Infectious Disease"/>
            <person name="Wu L."/>
            <person name="Ma J."/>
        </authorList>
    </citation>
    <scope>NUCLEOTIDE SEQUENCE [LARGE SCALE GENOMIC DNA]</scope>
    <source>
        <strain evidence="15">JCM 18055</strain>
    </source>
</reference>
<dbReference type="PANTHER" id="PTHR46566">
    <property type="entry name" value="1-PHOSPHOFRUCTOKINASE-RELATED"/>
    <property type="match status" value="1"/>
</dbReference>
<gene>
    <name evidence="14" type="primary">pfkB</name>
    <name evidence="14" type="ORF">GCM10023215_42730</name>
</gene>
<evidence type="ECO:0000256" key="11">
    <source>
        <dbReference type="RuleBase" id="RU003704"/>
    </source>
</evidence>
<evidence type="ECO:0000256" key="2">
    <source>
        <dbReference type="ARBA" id="ARBA00012131"/>
    </source>
</evidence>
<dbReference type="NCBIfam" id="TIGR03168">
    <property type="entry name" value="1-PFK"/>
    <property type="match status" value="1"/>
</dbReference>
<feature type="domain" description="Carbohydrate kinase PfkB" evidence="13">
    <location>
        <begin position="9"/>
        <end position="282"/>
    </location>
</feature>
<keyword evidence="4 10" id="KW-0808">Transferase</keyword>
<dbReference type="NCBIfam" id="TIGR03828">
    <property type="entry name" value="pfkB"/>
    <property type="match status" value="1"/>
</dbReference>
<name>A0ABP8X4C6_9PSEU</name>